<evidence type="ECO:0000313" key="2">
    <source>
        <dbReference type="EMBL" id="BAN90675.1"/>
    </source>
</evidence>
<dbReference type="KEGG" id="acj:ACAM_1206"/>
<protein>
    <submittedName>
        <fullName evidence="2">Uncharacterized protein</fullName>
    </submittedName>
</protein>
<gene>
    <name evidence="2" type="ORF">ACAM_1206</name>
</gene>
<evidence type="ECO:0000256" key="1">
    <source>
        <dbReference type="SAM" id="MobiDB-lite"/>
    </source>
</evidence>
<dbReference type="Proteomes" id="UP000016887">
    <property type="component" value="Chromosome"/>
</dbReference>
<organism evidence="2 3">
    <name type="scientific">Aeropyrum camini SY1 = JCM 12091</name>
    <dbReference type="NCBI Taxonomy" id="1198449"/>
    <lineage>
        <taxon>Archaea</taxon>
        <taxon>Thermoproteota</taxon>
        <taxon>Thermoprotei</taxon>
        <taxon>Desulfurococcales</taxon>
        <taxon>Desulfurococcaceae</taxon>
        <taxon>Aeropyrum</taxon>
    </lineage>
</organism>
<feature type="compositionally biased region" description="Basic residues" evidence="1">
    <location>
        <begin position="25"/>
        <end position="41"/>
    </location>
</feature>
<reference evidence="2 3" key="1">
    <citation type="journal article" date="2013" name="Appl. Environ. Microbiol.">
        <title>Variation of the Virus-Related Elements within Syntenic Genomes of the Hyperthermophilic Archaeon Aeropyrum.</title>
        <authorList>
            <person name="Daifuku T."/>
            <person name="Yoshida T."/>
            <person name="Kitamura T."/>
            <person name="Kawaichi S."/>
            <person name="Inoue T."/>
            <person name="Nomura K."/>
            <person name="Yoshida Y."/>
            <person name="Kuno S."/>
            <person name="Sako Y."/>
        </authorList>
    </citation>
    <scope>NUCLEOTIDE SEQUENCE [LARGE SCALE GENOMIC DNA]</scope>
    <source>
        <strain evidence="2 3">SY1</strain>
    </source>
</reference>
<keyword evidence="3" id="KW-1185">Reference proteome</keyword>
<dbReference type="AlphaFoldDB" id="U3TF74"/>
<feature type="region of interest" description="Disordered" evidence="1">
    <location>
        <begin position="1"/>
        <end position="54"/>
    </location>
</feature>
<dbReference type="EMBL" id="AP012489">
    <property type="protein sequence ID" value="BAN90675.1"/>
    <property type="molecule type" value="Genomic_DNA"/>
</dbReference>
<proteinExistence type="predicted"/>
<accession>U3TF74</accession>
<evidence type="ECO:0000313" key="3">
    <source>
        <dbReference type="Proteomes" id="UP000016887"/>
    </source>
</evidence>
<sequence>MAGVGFPGVSPGAERGTTQTGVKAPKCRLSAKPKGVPRLRQRGGGPNSSHPLKAGYLTLPRVGFN</sequence>
<name>U3TF74_9CREN</name>